<reference evidence="2" key="1">
    <citation type="submission" date="2022-06" db="EMBL/GenBank/DDBJ databases">
        <title>Aquibacillus sp. a new bacterium isolated from soil saline samples.</title>
        <authorList>
            <person name="Galisteo C."/>
            <person name="De La Haba R."/>
            <person name="Sanchez-Porro C."/>
            <person name="Ventosa A."/>
        </authorList>
    </citation>
    <scope>NUCLEOTIDE SEQUENCE</scope>
    <source>
        <strain evidence="2">JCM 12387</strain>
    </source>
</reference>
<dbReference type="InterPro" id="IPR012347">
    <property type="entry name" value="Ferritin-like"/>
</dbReference>
<name>A0A9X3WH92_9BACI</name>
<gene>
    <name evidence="2" type="ORF">NC661_05785</name>
</gene>
<organism evidence="2 3">
    <name type="scientific">Aquibacillus koreensis</name>
    <dbReference type="NCBI Taxonomy" id="279446"/>
    <lineage>
        <taxon>Bacteria</taxon>
        <taxon>Bacillati</taxon>
        <taxon>Bacillota</taxon>
        <taxon>Bacilli</taxon>
        <taxon>Bacillales</taxon>
        <taxon>Bacillaceae</taxon>
        <taxon>Aquibacillus</taxon>
    </lineage>
</organism>
<evidence type="ECO:0000313" key="2">
    <source>
        <dbReference type="EMBL" id="MDC3419877.1"/>
    </source>
</evidence>
<protein>
    <submittedName>
        <fullName evidence="2">DUF3231 family protein</fullName>
    </submittedName>
</protein>
<dbReference type="Proteomes" id="UP001145072">
    <property type="component" value="Unassembled WGS sequence"/>
</dbReference>
<dbReference type="Gene3D" id="1.20.1260.10">
    <property type="match status" value="2"/>
</dbReference>
<evidence type="ECO:0000313" key="3">
    <source>
        <dbReference type="Proteomes" id="UP001145072"/>
    </source>
</evidence>
<sequence>MENDTSSYQEQEVMNQIKEHQQNQKLNASELGELYSNYMGDSLFSCVFEHHLQVVEDEEVKEYIEFALKTSKKNLIMLKEIYTKENIPAPIGFGEQDVRKDAPRLFSDIFILYYIAEMSKVAIVTYGSAISSAHRQDLIDYFKLCLHDSLITFEKGSHLLAMKGKDTPAPTIPYPKKVDFVEKKSFISLIAGKNRPLTALEIKHLHVNLNTNILGKALMLGFSQLASSSRLRKFFQQGAQIADKQIKSLGSFLTNENLPVPPTMEAHVSDSTTPPFSDKLMLYHTTLANQIGISNYGQAIAKIMRHDIHAQFATLIADIGKYANEGLNLTIENGWLEEPPTAADRKQLSKSSPGSRSEE</sequence>
<dbReference type="AlphaFoldDB" id="A0A9X3WH92"/>
<feature type="compositionally biased region" description="Polar residues" evidence="1">
    <location>
        <begin position="349"/>
        <end position="359"/>
    </location>
</feature>
<dbReference type="EMBL" id="JAMQJZ010000003">
    <property type="protein sequence ID" value="MDC3419877.1"/>
    <property type="molecule type" value="Genomic_DNA"/>
</dbReference>
<proteinExistence type="predicted"/>
<dbReference type="InterPro" id="IPR021617">
    <property type="entry name" value="DUF3231"/>
</dbReference>
<comment type="caution">
    <text evidence="2">The sequence shown here is derived from an EMBL/GenBank/DDBJ whole genome shotgun (WGS) entry which is preliminary data.</text>
</comment>
<accession>A0A9X3WH92</accession>
<keyword evidence="3" id="KW-1185">Reference proteome</keyword>
<dbReference type="RefSeq" id="WP_259870674.1">
    <property type="nucleotide sequence ID" value="NZ_JAMQJZ010000003.1"/>
</dbReference>
<feature type="region of interest" description="Disordered" evidence="1">
    <location>
        <begin position="338"/>
        <end position="359"/>
    </location>
</feature>
<evidence type="ECO:0000256" key="1">
    <source>
        <dbReference type="SAM" id="MobiDB-lite"/>
    </source>
</evidence>
<dbReference type="Pfam" id="PF11553">
    <property type="entry name" value="DUF3231"/>
    <property type="match status" value="2"/>
</dbReference>